<organism evidence="2 3">
    <name type="scientific">Tulasnella calospora MUT 4182</name>
    <dbReference type="NCBI Taxonomy" id="1051891"/>
    <lineage>
        <taxon>Eukaryota</taxon>
        <taxon>Fungi</taxon>
        <taxon>Dikarya</taxon>
        <taxon>Basidiomycota</taxon>
        <taxon>Agaricomycotina</taxon>
        <taxon>Agaricomycetes</taxon>
        <taxon>Cantharellales</taxon>
        <taxon>Tulasnellaceae</taxon>
        <taxon>Tulasnella</taxon>
    </lineage>
</organism>
<gene>
    <name evidence="2" type="ORF">M407DRAFT_30003</name>
</gene>
<proteinExistence type="predicted"/>
<reference evidence="2 3" key="1">
    <citation type="submission" date="2014-04" db="EMBL/GenBank/DDBJ databases">
        <authorList>
            <consortium name="DOE Joint Genome Institute"/>
            <person name="Kuo A."/>
            <person name="Girlanda M."/>
            <person name="Perotto S."/>
            <person name="Kohler A."/>
            <person name="Nagy L.G."/>
            <person name="Floudas D."/>
            <person name="Copeland A."/>
            <person name="Barry K.W."/>
            <person name="Cichocki N."/>
            <person name="Veneault-Fourrey C."/>
            <person name="LaButti K."/>
            <person name="Lindquist E.A."/>
            <person name="Lipzen A."/>
            <person name="Lundell T."/>
            <person name="Morin E."/>
            <person name="Murat C."/>
            <person name="Sun H."/>
            <person name="Tunlid A."/>
            <person name="Henrissat B."/>
            <person name="Grigoriev I.V."/>
            <person name="Hibbett D.S."/>
            <person name="Martin F."/>
            <person name="Nordberg H.P."/>
            <person name="Cantor M.N."/>
            <person name="Hua S.X."/>
        </authorList>
    </citation>
    <scope>NUCLEOTIDE SEQUENCE [LARGE SCALE GENOMIC DNA]</scope>
    <source>
        <strain evidence="2 3">MUT 4182</strain>
    </source>
</reference>
<feature type="compositionally biased region" description="Basic residues" evidence="1">
    <location>
        <begin position="1"/>
        <end position="13"/>
    </location>
</feature>
<evidence type="ECO:0000256" key="1">
    <source>
        <dbReference type="SAM" id="MobiDB-lite"/>
    </source>
</evidence>
<dbReference type="Proteomes" id="UP000054248">
    <property type="component" value="Unassembled WGS sequence"/>
</dbReference>
<keyword evidence="3" id="KW-1185">Reference proteome</keyword>
<reference evidence="3" key="2">
    <citation type="submission" date="2015-01" db="EMBL/GenBank/DDBJ databases">
        <title>Evolutionary Origins and Diversification of the Mycorrhizal Mutualists.</title>
        <authorList>
            <consortium name="DOE Joint Genome Institute"/>
            <consortium name="Mycorrhizal Genomics Consortium"/>
            <person name="Kohler A."/>
            <person name="Kuo A."/>
            <person name="Nagy L.G."/>
            <person name="Floudas D."/>
            <person name="Copeland A."/>
            <person name="Barry K.W."/>
            <person name="Cichocki N."/>
            <person name="Veneault-Fourrey C."/>
            <person name="LaButti K."/>
            <person name="Lindquist E.A."/>
            <person name="Lipzen A."/>
            <person name="Lundell T."/>
            <person name="Morin E."/>
            <person name="Murat C."/>
            <person name="Riley R."/>
            <person name="Ohm R."/>
            <person name="Sun H."/>
            <person name="Tunlid A."/>
            <person name="Henrissat B."/>
            <person name="Grigoriev I.V."/>
            <person name="Hibbett D.S."/>
            <person name="Martin F."/>
        </authorList>
    </citation>
    <scope>NUCLEOTIDE SEQUENCE [LARGE SCALE GENOMIC DNA]</scope>
    <source>
        <strain evidence="3">MUT 4182</strain>
    </source>
</reference>
<feature type="region of interest" description="Disordered" evidence="1">
    <location>
        <begin position="1"/>
        <end position="24"/>
    </location>
</feature>
<name>A0A0C3PYK5_9AGAM</name>
<evidence type="ECO:0000313" key="2">
    <source>
        <dbReference type="EMBL" id="KIO20370.1"/>
    </source>
</evidence>
<dbReference type="HOGENOM" id="CLU_2544273_0_0_1"/>
<evidence type="ECO:0000313" key="3">
    <source>
        <dbReference type="Proteomes" id="UP000054248"/>
    </source>
</evidence>
<accession>A0A0C3PYK5</accession>
<dbReference type="AlphaFoldDB" id="A0A0C3PYK5"/>
<protein>
    <submittedName>
        <fullName evidence="2">Uncharacterized protein</fullName>
    </submittedName>
</protein>
<feature type="region of interest" description="Disordered" evidence="1">
    <location>
        <begin position="62"/>
        <end position="83"/>
    </location>
</feature>
<dbReference type="EMBL" id="KN823177">
    <property type="protein sequence ID" value="KIO20370.1"/>
    <property type="molecule type" value="Genomic_DNA"/>
</dbReference>
<sequence>MTKHLKASFKAVRRPPPSSVPAKWKQPPRLLIAMNLLMFTTLPNTRFPENLEIDASQLAQAHTQRSRRSARGFAWSTGIRGPA</sequence>